<reference evidence="3 4" key="1">
    <citation type="submission" date="2023-07" db="EMBL/GenBank/DDBJ databases">
        <title>Genomic Encyclopedia of Type Strains, Phase IV (KMG-IV): sequencing the most valuable type-strain genomes for metagenomic binning, comparative biology and taxonomic classification.</title>
        <authorList>
            <person name="Goeker M."/>
        </authorList>
    </citation>
    <scope>NUCLEOTIDE SEQUENCE [LARGE SCALE GENOMIC DNA]</scope>
    <source>
        <strain evidence="3 4">DSM 18695</strain>
    </source>
</reference>
<dbReference type="EMBL" id="JAUSVS010000012">
    <property type="protein sequence ID" value="MDQ0466511.1"/>
    <property type="molecule type" value="Genomic_DNA"/>
</dbReference>
<dbReference type="InterPro" id="IPR000326">
    <property type="entry name" value="PAP2/HPO"/>
</dbReference>
<comment type="caution">
    <text evidence="3">The sequence shown here is derived from an EMBL/GenBank/DDBJ whole genome shotgun (WGS) entry which is preliminary data.</text>
</comment>
<organism evidence="3 4">
    <name type="scientific">Caulobacter ginsengisoli</name>
    <dbReference type="NCBI Taxonomy" id="400775"/>
    <lineage>
        <taxon>Bacteria</taxon>
        <taxon>Pseudomonadati</taxon>
        <taxon>Pseudomonadota</taxon>
        <taxon>Alphaproteobacteria</taxon>
        <taxon>Caulobacterales</taxon>
        <taxon>Caulobacteraceae</taxon>
        <taxon>Caulobacter</taxon>
    </lineage>
</organism>
<dbReference type="PRINTS" id="PR00483">
    <property type="entry name" value="BACPHPHTASE"/>
</dbReference>
<name>A0ABU0IWW7_9CAUL</name>
<dbReference type="InterPro" id="IPR001011">
    <property type="entry name" value="Acid_Pase_classA_bac"/>
</dbReference>
<dbReference type="RefSeq" id="WP_307352616.1">
    <property type="nucleotide sequence ID" value="NZ_JAUSVS010000012.1"/>
</dbReference>
<evidence type="ECO:0000313" key="3">
    <source>
        <dbReference type="EMBL" id="MDQ0466511.1"/>
    </source>
</evidence>
<dbReference type="CDD" id="cd03397">
    <property type="entry name" value="PAP2_acid_phosphatase"/>
    <property type="match status" value="1"/>
</dbReference>
<gene>
    <name evidence="3" type="ORF">QO010_004306</name>
</gene>
<dbReference type="SUPFAM" id="SSF48317">
    <property type="entry name" value="Acid phosphatase/Vanadium-dependent haloperoxidase"/>
    <property type="match status" value="1"/>
</dbReference>
<keyword evidence="1" id="KW-0732">Signal</keyword>
<evidence type="ECO:0000313" key="4">
    <source>
        <dbReference type="Proteomes" id="UP001228905"/>
    </source>
</evidence>
<dbReference type="GO" id="GO:0003993">
    <property type="term" value="F:acid phosphatase activity"/>
    <property type="evidence" value="ECO:0007669"/>
    <property type="project" value="UniProtKB-EC"/>
</dbReference>
<protein>
    <submittedName>
        <fullName evidence="3">Acid phosphatase (Class A)</fullName>
        <ecNumber evidence="3">3.1.3.2</ecNumber>
    </submittedName>
</protein>
<dbReference type="InterPro" id="IPR036938">
    <property type="entry name" value="PAP2/HPO_sf"/>
</dbReference>
<keyword evidence="4" id="KW-1185">Reference proteome</keyword>
<dbReference type="Gene3D" id="1.20.144.10">
    <property type="entry name" value="Phosphatidic acid phosphatase type 2/haloperoxidase"/>
    <property type="match status" value="1"/>
</dbReference>
<evidence type="ECO:0000256" key="1">
    <source>
        <dbReference type="SAM" id="SignalP"/>
    </source>
</evidence>
<dbReference type="Proteomes" id="UP001228905">
    <property type="component" value="Unassembled WGS sequence"/>
</dbReference>
<keyword evidence="3" id="KW-0378">Hydrolase</keyword>
<dbReference type="EC" id="3.1.3.2" evidence="3"/>
<proteinExistence type="predicted"/>
<dbReference type="SMART" id="SM00014">
    <property type="entry name" value="acidPPc"/>
    <property type="match status" value="1"/>
</dbReference>
<feature type="domain" description="Phosphatidic acid phosphatase type 2/haloperoxidase" evidence="2">
    <location>
        <begin position="137"/>
        <end position="250"/>
    </location>
</feature>
<evidence type="ECO:0000259" key="2">
    <source>
        <dbReference type="SMART" id="SM00014"/>
    </source>
</evidence>
<accession>A0ABU0IWW7</accession>
<dbReference type="Pfam" id="PF01569">
    <property type="entry name" value="PAP2"/>
    <property type="match status" value="1"/>
</dbReference>
<feature type="signal peptide" evidence="1">
    <location>
        <begin position="1"/>
        <end position="21"/>
    </location>
</feature>
<sequence length="280" mass="29753">MKLRKSWTGLAVGGLPLLALAACSVMPSVWPLAGPRPGVGPFDQPPTPVSSRDWKVPPKGYLPDGGAPDALKILGPPPTPGSKTGKADKARFEATRDLAGSARWTMAQRDADLSGGEAWKSYGCAAGVRIGPDTTPVLARMMLRIEADAAPVYSPIKDRYDRKRPPVGNNKQICVPRETWIYTNGSYPSGHSLIGWSWGLVLAELVPDRSSQLVARGRDFGDSRVICGVHWQSDVDAGRDLGSALVARLHADPGFMADLAKARDEIAAARKLGPPEGCGA</sequence>
<dbReference type="PROSITE" id="PS51257">
    <property type="entry name" value="PROKAR_LIPOPROTEIN"/>
    <property type="match status" value="1"/>
</dbReference>
<feature type="chain" id="PRO_5045762955" evidence="1">
    <location>
        <begin position="22"/>
        <end position="280"/>
    </location>
</feature>